<feature type="compositionally biased region" description="Polar residues" evidence="1">
    <location>
        <begin position="773"/>
        <end position="787"/>
    </location>
</feature>
<dbReference type="OrthoDB" id="5406427at2759"/>
<dbReference type="EMBL" id="ML996573">
    <property type="protein sequence ID" value="KAF2757635.1"/>
    <property type="molecule type" value="Genomic_DNA"/>
</dbReference>
<sequence>MARFASMSTTQETMTIGTPLYTNNGPVELLPNPDFVFPLPASSPSITDPVPVANRRPHSLQPPATARRGFSHNRGKSANLLPTFSFNPAGDTATVSAATTPLASIPTTPTSPSCMNISHRRGGSEFIGGDGRAGLGLMSTSPTKGDGILPTPIGGLKSGPPAGRRGHAHRRSGAISSHDLSSIMIPGHAHTPTNGGSAPPTPLESDPSSWDKSQINKAVSQPVPQSTSTDETSSPVDDPESSPRRPPSRARVGFSDRVEYIRPLSTISSETESSMSTIRGHSVTNSLSSIASTSAPSPPSRRHRPTLGASPESEAALVRPKTAGAVLDLKQGTFGFGGGLQGRKRPVSVLLPQSPDSPLSMTSPSPGTPKRRSFFHLSSKTLDNHELVTSCSDPSLPAVSLETPPASPTKDSANGLSEGDDEKIQAIKPKTSRKPRKVKSWANSIIRKSKPQSRLKDGSHDDIPPVPALPDFIPEMTPDFDADNTVTIVSPMEIETAQPRTQTDYATWKPKHIAPETDARSPIIDLDLAFGPFEAENRWGVSARGQRRALHSATFLNGLQQNHRRTESAPALVPFEARSTVIATNVMADVFEEEEPEEEASITSASERDVGEGINKQVGAVDAKEPMDEEDVRGVGIQLVESDMATGSAIKWNFDDGLRIQKPAIDEPSPVLETHSSLLPSLSRLPGNPNYGAVEVVEDHEEPRTSSLTHSSESTITPTELDPKQRHPQMNLLLPLPDPPLRTPDTFVTNSSFSSPNYNRSQSSLDTPRLGTAASSITDNRTLNSQFGEPGPELRMSVDDAPSLTSSSRSTGHFGTLQRESNSRAYSISSTHSSGSDQRRAKRSSIASLSRLIERSSGFGERSKLNIEQRPQSAHMDLKDKETKTKKTPIRRLSRYMTHLWRAKDAPQFMKP</sequence>
<feature type="compositionally biased region" description="Polar residues" evidence="1">
    <location>
        <begin position="206"/>
        <end position="232"/>
    </location>
</feature>
<feature type="compositionally biased region" description="Basic residues" evidence="1">
    <location>
        <begin position="430"/>
        <end position="439"/>
    </location>
</feature>
<dbReference type="RefSeq" id="XP_033600086.1">
    <property type="nucleotide sequence ID" value="XM_033747081.1"/>
</dbReference>
<feature type="compositionally biased region" description="Polar residues" evidence="1">
    <location>
        <begin position="705"/>
        <end position="718"/>
    </location>
</feature>
<feature type="compositionally biased region" description="Polar residues" evidence="1">
    <location>
        <begin position="747"/>
        <end position="766"/>
    </location>
</feature>
<feature type="region of interest" description="Disordered" evidence="1">
    <location>
        <begin position="388"/>
        <end position="440"/>
    </location>
</feature>
<evidence type="ECO:0000313" key="2">
    <source>
        <dbReference type="EMBL" id="KAF2757635.1"/>
    </source>
</evidence>
<evidence type="ECO:0000313" key="3">
    <source>
        <dbReference type="Proteomes" id="UP000799437"/>
    </source>
</evidence>
<feature type="region of interest" description="Disordered" evidence="1">
    <location>
        <begin position="144"/>
        <end position="318"/>
    </location>
</feature>
<feature type="compositionally biased region" description="Basic and acidic residues" evidence="1">
    <location>
        <begin position="876"/>
        <end position="885"/>
    </location>
</feature>
<dbReference type="Proteomes" id="UP000799437">
    <property type="component" value="Unassembled WGS sequence"/>
</dbReference>
<proteinExistence type="predicted"/>
<feature type="compositionally biased region" description="Polar residues" evidence="1">
    <location>
        <begin position="803"/>
        <end position="836"/>
    </location>
</feature>
<feature type="region of interest" description="Disordered" evidence="1">
    <location>
        <begin position="593"/>
        <end position="612"/>
    </location>
</feature>
<feature type="region of interest" description="Disordered" evidence="1">
    <location>
        <begin position="698"/>
        <end position="845"/>
    </location>
</feature>
<name>A0A6A6W506_9PEZI</name>
<evidence type="ECO:0000256" key="1">
    <source>
        <dbReference type="SAM" id="MobiDB-lite"/>
    </source>
</evidence>
<feature type="region of interest" description="Disordered" evidence="1">
    <location>
        <begin position="860"/>
        <end position="889"/>
    </location>
</feature>
<protein>
    <recommendedName>
        <fullName evidence="4">Cell wall proline rich protein</fullName>
    </recommendedName>
</protein>
<dbReference type="GeneID" id="54488135"/>
<organism evidence="2 3">
    <name type="scientific">Pseudovirgaria hyperparasitica</name>
    <dbReference type="NCBI Taxonomy" id="470096"/>
    <lineage>
        <taxon>Eukaryota</taxon>
        <taxon>Fungi</taxon>
        <taxon>Dikarya</taxon>
        <taxon>Ascomycota</taxon>
        <taxon>Pezizomycotina</taxon>
        <taxon>Dothideomycetes</taxon>
        <taxon>Dothideomycetes incertae sedis</taxon>
        <taxon>Acrospermales</taxon>
        <taxon>Acrospermaceae</taxon>
        <taxon>Pseudovirgaria</taxon>
    </lineage>
</organism>
<feature type="region of interest" description="Disordered" evidence="1">
    <location>
        <begin position="54"/>
        <end position="73"/>
    </location>
</feature>
<evidence type="ECO:0008006" key="4">
    <source>
        <dbReference type="Google" id="ProtNLM"/>
    </source>
</evidence>
<keyword evidence="3" id="KW-1185">Reference proteome</keyword>
<feature type="compositionally biased region" description="Low complexity" evidence="1">
    <location>
        <begin position="265"/>
        <end position="295"/>
    </location>
</feature>
<feature type="compositionally biased region" description="Polar residues" evidence="1">
    <location>
        <begin position="354"/>
        <end position="365"/>
    </location>
</feature>
<reference evidence="2" key="1">
    <citation type="journal article" date="2020" name="Stud. Mycol.">
        <title>101 Dothideomycetes genomes: a test case for predicting lifestyles and emergence of pathogens.</title>
        <authorList>
            <person name="Haridas S."/>
            <person name="Albert R."/>
            <person name="Binder M."/>
            <person name="Bloem J."/>
            <person name="Labutti K."/>
            <person name="Salamov A."/>
            <person name="Andreopoulos B."/>
            <person name="Baker S."/>
            <person name="Barry K."/>
            <person name="Bills G."/>
            <person name="Bluhm B."/>
            <person name="Cannon C."/>
            <person name="Castanera R."/>
            <person name="Culley D."/>
            <person name="Daum C."/>
            <person name="Ezra D."/>
            <person name="Gonzalez J."/>
            <person name="Henrissat B."/>
            <person name="Kuo A."/>
            <person name="Liang C."/>
            <person name="Lipzen A."/>
            <person name="Lutzoni F."/>
            <person name="Magnuson J."/>
            <person name="Mondo S."/>
            <person name="Nolan M."/>
            <person name="Ohm R."/>
            <person name="Pangilinan J."/>
            <person name="Park H.-J."/>
            <person name="Ramirez L."/>
            <person name="Alfaro M."/>
            <person name="Sun H."/>
            <person name="Tritt A."/>
            <person name="Yoshinaga Y."/>
            <person name="Zwiers L.-H."/>
            <person name="Turgeon B."/>
            <person name="Goodwin S."/>
            <person name="Spatafora J."/>
            <person name="Crous P."/>
            <person name="Grigoriev I."/>
        </authorList>
    </citation>
    <scope>NUCLEOTIDE SEQUENCE</scope>
    <source>
        <strain evidence="2">CBS 121739</strain>
    </source>
</reference>
<feature type="region of interest" description="Disordered" evidence="1">
    <location>
        <begin position="336"/>
        <end position="373"/>
    </location>
</feature>
<dbReference type="AlphaFoldDB" id="A0A6A6W506"/>
<gene>
    <name evidence="2" type="ORF">EJ05DRAFT_501163</name>
</gene>
<accession>A0A6A6W506</accession>